<evidence type="ECO:0000313" key="3">
    <source>
        <dbReference type="Proteomes" id="UP000499080"/>
    </source>
</evidence>
<protein>
    <submittedName>
        <fullName evidence="2">Uncharacterized protein</fullName>
    </submittedName>
</protein>
<dbReference type="Proteomes" id="UP000499080">
    <property type="component" value="Unassembled WGS sequence"/>
</dbReference>
<name>A0A4Y2EFY9_ARAVE</name>
<keyword evidence="3" id="KW-1185">Reference proteome</keyword>
<comment type="caution">
    <text evidence="2">The sequence shown here is derived from an EMBL/GenBank/DDBJ whole genome shotgun (WGS) entry which is preliminary data.</text>
</comment>
<keyword evidence="1" id="KW-0175">Coiled coil</keyword>
<accession>A0A4Y2EFY9</accession>
<evidence type="ECO:0000256" key="1">
    <source>
        <dbReference type="SAM" id="Coils"/>
    </source>
</evidence>
<dbReference type="AlphaFoldDB" id="A0A4Y2EFY9"/>
<proteinExistence type="predicted"/>
<dbReference type="OrthoDB" id="6435133at2759"/>
<dbReference type="EMBL" id="BGPR01000577">
    <property type="protein sequence ID" value="GBM27169.1"/>
    <property type="molecule type" value="Genomic_DNA"/>
</dbReference>
<evidence type="ECO:0000313" key="2">
    <source>
        <dbReference type="EMBL" id="GBM27169.1"/>
    </source>
</evidence>
<feature type="coiled-coil region" evidence="1">
    <location>
        <begin position="114"/>
        <end position="162"/>
    </location>
</feature>
<reference evidence="2 3" key="1">
    <citation type="journal article" date="2019" name="Sci. Rep.">
        <title>Orb-weaving spider Araneus ventricosus genome elucidates the spidroin gene catalogue.</title>
        <authorList>
            <person name="Kono N."/>
            <person name="Nakamura H."/>
            <person name="Ohtoshi R."/>
            <person name="Moran D.A.P."/>
            <person name="Shinohara A."/>
            <person name="Yoshida Y."/>
            <person name="Fujiwara M."/>
            <person name="Mori M."/>
            <person name="Tomita M."/>
            <person name="Arakawa K."/>
        </authorList>
    </citation>
    <scope>NUCLEOTIDE SEQUENCE [LARGE SCALE GENOMIC DNA]</scope>
</reference>
<sequence length="202" mass="23336">MPALTSIGRIKADIEVDNVKAKNISIYFVPGDAQSFDLIIGRTWLDLPHIAYTKMGKRVHIGYREDELFRNFPIDEKVNRVCLKCLETSQLENESLQIKDSSQKKMVGNLANDLKMVKNELRLLQGDIKHFQKERHSLLLQIQEKNKHIKNLKSNNDSLVKMNTYYDKLKSGKVSLSKGDIVAVRRNYNTTGESTRTQPRYR</sequence>
<gene>
    <name evidence="2" type="ORF">AVEN_207498_1</name>
</gene>
<organism evidence="2 3">
    <name type="scientific">Araneus ventricosus</name>
    <name type="common">Orbweaver spider</name>
    <name type="synonym">Epeira ventricosa</name>
    <dbReference type="NCBI Taxonomy" id="182803"/>
    <lineage>
        <taxon>Eukaryota</taxon>
        <taxon>Metazoa</taxon>
        <taxon>Ecdysozoa</taxon>
        <taxon>Arthropoda</taxon>
        <taxon>Chelicerata</taxon>
        <taxon>Arachnida</taxon>
        <taxon>Araneae</taxon>
        <taxon>Araneomorphae</taxon>
        <taxon>Entelegynae</taxon>
        <taxon>Araneoidea</taxon>
        <taxon>Araneidae</taxon>
        <taxon>Araneus</taxon>
    </lineage>
</organism>